<dbReference type="EMBL" id="AGEI01000032">
    <property type="protein sequence ID" value="EHR31930.1"/>
    <property type="molecule type" value="Genomic_DNA"/>
</dbReference>
<name>H3NQY2_9FIRM</name>
<keyword evidence="1" id="KW-0460">Magnesium</keyword>
<dbReference type="HOGENOM" id="CLU_1249201_0_0_9"/>
<dbReference type="eggNOG" id="COG0474">
    <property type="taxonomic scope" value="Bacteria"/>
</dbReference>
<organism evidence="2 3">
    <name type="scientific">Helcococcus kunzii ATCC 51366</name>
    <dbReference type="NCBI Taxonomy" id="883114"/>
    <lineage>
        <taxon>Bacteria</taxon>
        <taxon>Bacillati</taxon>
        <taxon>Bacillota</taxon>
        <taxon>Tissierellia</taxon>
        <taxon>Tissierellales</taxon>
        <taxon>Peptoniphilaceae</taxon>
        <taxon>Helcococcus</taxon>
    </lineage>
</organism>
<gene>
    <name evidence="2" type="ORF">HMPREF9709_01743</name>
</gene>
<dbReference type="GO" id="GO:0005886">
    <property type="term" value="C:plasma membrane"/>
    <property type="evidence" value="ECO:0007669"/>
    <property type="project" value="TreeGrafter"/>
</dbReference>
<sequence>MMDKEIINKTMELQNVDPNLEQAITKYEKIDEIPFDFNRRRMSVVVKGKSDQIVIITKGAVEEVISICKDVEINNEVLEFDEELLYKVYQQVKDLNSQGMRVIAVARKKFTENITEFEVKEESDMTLIGFLAFLDPPKQSSAKAIESLMDHGVEVKVLTGDNKEVTENMCKSLNIKSDKIFTGEDIEGLSDKELEEVVRKNNIFTIPTDTSYAFTDVKYDL</sequence>
<dbReference type="SUPFAM" id="SSF56784">
    <property type="entry name" value="HAD-like"/>
    <property type="match status" value="1"/>
</dbReference>
<dbReference type="GO" id="GO:0000166">
    <property type="term" value="F:nucleotide binding"/>
    <property type="evidence" value="ECO:0007669"/>
    <property type="project" value="InterPro"/>
</dbReference>
<dbReference type="STRING" id="883114.HMPREF9709_01743"/>
<evidence type="ECO:0000313" key="3">
    <source>
        <dbReference type="Proteomes" id="UP000004191"/>
    </source>
</evidence>
<dbReference type="GO" id="GO:0019829">
    <property type="term" value="F:ATPase-coupled monoatomic cation transmembrane transporter activity"/>
    <property type="evidence" value="ECO:0007669"/>
    <property type="project" value="TreeGrafter"/>
</dbReference>
<comment type="caution">
    <text evidence="2">The sequence shown here is derived from an EMBL/GenBank/DDBJ whole genome shotgun (WGS) entry which is preliminary data.</text>
</comment>
<keyword evidence="3" id="KW-1185">Reference proteome</keyword>
<dbReference type="Gene3D" id="3.40.1110.10">
    <property type="entry name" value="Calcium-transporting ATPase, cytoplasmic domain N"/>
    <property type="match status" value="1"/>
</dbReference>
<dbReference type="Proteomes" id="UP000004191">
    <property type="component" value="Unassembled WGS sequence"/>
</dbReference>
<evidence type="ECO:0000313" key="2">
    <source>
        <dbReference type="EMBL" id="EHR31930.1"/>
    </source>
</evidence>
<dbReference type="PANTHER" id="PTHR24093">
    <property type="entry name" value="CATION TRANSPORTING ATPASE"/>
    <property type="match status" value="1"/>
</dbReference>
<protein>
    <submittedName>
        <fullName evidence="2">HAD ATPase, P-type, family IC</fullName>
    </submittedName>
</protein>
<dbReference type="Gene3D" id="3.40.50.1000">
    <property type="entry name" value="HAD superfamily/HAD-like"/>
    <property type="match status" value="1"/>
</dbReference>
<reference evidence="2 3" key="1">
    <citation type="submission" date="2012-01" db="EMBL/GenBank/DDBJ databases">
        <title>The Genome Sequence of Helcococcus kunzii ATCC 51366.</title>
        <authorList>
            <consortium name="The Broad Institute Genome Sequencing Platform"/>
            <person name="Earl A."/>
            <person name="Ward D."/>
            <person name="Feldgarden M."/>
            <person name="Gevers D."/>
            <person name="Huys G."/>
            <person name="Young S.K."/>
            <person name="Zeng Q."/>
            <person name="Gargeya S."/>
            <person name="Fitzgerald M."/>
            <person name="Haas B."/>
            <person name="Abouelleil A."/>
            <person name="Alvarado L."/>
            <person name="Arachchi H.M."/>
            <person name="Berlin A."/>
            <person name="Chapman S.B."/>
            <person name="Gearin G."/>
            <person name="Goldberg J."/>
            <person name="Griggs A."/>
            <person name="Gujja S."/>
            <person name="Hansen M."/>
            <person name="Heiman D."/>
            <person name="Howarth C."/>
            <person name="Larimer J."/>
            <person name="Lui A."/>
            <person name="MacDonald P.J.P."/>
            <person name="McCowen C."/>
            <person name="Montmayeur A."/>
            <person name="Murphy C."/>
            <person name="Neiman D."/>
            <person name="Pearson M."/>
            <person name="Priest M."/>
            <person name="Roberts A."/>
            <person name="Saif S."/>
            <person name="Shea T."/>
            <person name="Sisk P."/>
            <person name="Stolte C."/>
            <person name="Sykes S."/>
            <person name="Wortman J."/>
            <person name="Nusbaum C."/>
            <person name="Birren B."/>
        </authorList>
    </citation>
    <scope>NUCLEOTIDE SEQUENCE [LARGE SCALE GENOMIC DNA]</scope>
    <source>
        <strain evidence="2 3">ATCC 51366</strain>
    </source>
</reference>
<dbReference type="PANTHER" id="PTHR24093:SF128">
    <property type="entry name" value="MAGNESIUM-TRANSPORTING ATPASE, P-TYPE 1"/>
    <property type="match status" value="1"/>
</dbReference>
<dbReference type="Pfam" id="PF13246">
    <property type="entry name" value="Cation_ATPase"/>
    <property type="match status" value="1"/>
</dbReference>
<dbReference type="InterPro" id="IPR023299">
    <property type="entry name" value="ATPase_P-typ_cyto_dom_N"/>
</dbReference>
<dbReference type="AlphaFoldDB" id="H3NQY2"/>
<evidence type="ECO:0000256" key="1">
    <source>
        <dbReference type="ARBA" id="ARBA00022842"/>
    </source>
</evidence>
<dbReference type="SUPFAM" id="SSF81660">
    <property type="entry name" value="Metal cation-transporting ATPase, ATP-binding domain N"/>
    <property type="match status" value="1"/>
</dbReference>
<accession>H3NQY2</accession>
<dbReference type="InterPro" id="IPR023214">
    <property type="entry name" value="HAD_sf"/>
</dbReference>
<dbReference type="PATRIC" id="fig|883114.3.peg.1740"/>
<proteinExistence type="predicted"/>
<dbReference type="InterPro" id="IPR036412">
    <property type="entry name" value="HAD-like_sf"/>
</dbReference>